<dbReference type="PANTHER" id="PTHR41248:SF1">
    <property type="entry name" value="NORD PROTEIN"/>
    <property type="match status" value="1"/>
</dbReference>
<dbReference type="InterPro" id="IPR051928">
    <property type="entry name" value="NorD/CobT"/>
</dbReference>
<keyword evidence="7" id="KW-1185">Reference proteome</keyword>
<evidence type="ECO:0000313" key="7">
    <source>
        <dbReference type="Proteomes" id="UP000231702"/>
    </source>
</evidence>
<proteinExistence type="predicted"/>
<dbReference type="EC" id="6.6.1.2" evidence="1"/>
<dbReference type="GO" id="GO:0051116">
    <property type="term" value="F:cobaltochelatase activity"/>
    <property type="evidence" value="ECO:0007669"/>
    <property type="project" value="UniProtKB-UniRule"/>
</dbReference>
<dbReference type="InterPro" id="IPR025861">
    <property type="entry name" value="CobT_VWA_dom"/>
</dbReference>
<dbReference type="Gene3D" id="3.40.50.410">
    <property type="entry name" value="von Willebrand factor, type A domain"/>
    <property type="match status" value="1"/>
</dbReference>
<reference evidence="5 6" key="1">
    <citation type="submission" date="2017-09" db="EMBL/GenBank/DDBJ databases">
        <authorList>
            <person name="Ehlers B."/>
            <person name="Leendertz F.H."/>
        </authorList>
    </citation>
    <scope>NUCLEOTIDE SEQUENCE [LARGE SCALE GENOMIC DNA]</scope>
    <source>
        <strain evidence="5 6">CGMCC 1.12662</strain>
    </source>
</reference>
<dbReference type="Proteomes" id="UP000231655">
    <property type="component" value="Unassembled WGS sequence"/>
</dbReference>
<gene>
    <name evidence="4" type="primary">cobT</name>
    <name evidence="4" type="ORF">CVM39_07450</name>
    <name evidence="5" type="ORF">SAMN06297129_2871</name>
</gene>
<dbReference type="SMART" id="SM00327">
    <property type="entry name" value="VWA"/>
    <property type="match status" value="1"/>
</dbReference>
<evidence type="ECO:0000313" key="6">
    <source>
        <dbReference type="Proteomes" id="UP000231655"/>
    </source>
</evidence>
<dbReference type="RefSeq" id="WP_097146574.1">
    <property type="nucleotide sequence ID" value="NZ_OBEA01000005.1"/>
</dbReference>
<dbReference type="InterPro" id="IPR002035">
    <property type="entry name" value="VWF_A"/>
</dbReference>
<dbReference type="PIRSF" id="PIRSF031715">
    <property type="entry name" value="Cob_chel_CobT"/>
    <property type="match status" value="1"/>
</dbReference>
<dbReference type="Pfam" id="PF06213">
    <property type="entry name" value="CobT"/>
    <property type="match status" value="1"/>
</dbReference>
<dbReference type="InterPro" id="IPR006538">
    <property type="entry name" value="CobT"/>
</dbReference>
<dbReference type="PROSITE" id="PS50234">
    <property type="entry name" value="VWFA"/>
    <property type="match status" value="1"/>
</dbReference>
<dbReference type="Proteomes" id="UP000231702">
    <property type="component" value="Unassembled WGS sequence"/>
</dbReference>
<feature type="compositionally biased region" description="Acidic residues" evidence="2">
    <location>
        <begin position="212"/>
        <end position="249"/>
    </location>
</feature>
<sequence length="624" mass="69185">MSKSSDNPADPFKKALAEATKVMADDSDLNVQYSVDPSGKSGDQMRLPQISRRLSKDEVLLARGTADALALHHRYHDASTYGKYQPEGQMARELFEAMETARCEAMGARDMPGTAGNIDHKIGAEARRMGYDGIKDRASAPLPAAAGYLIRHLATGRDMPAGAENVMELWRDFMEERAGDTLENLGDKLSDPQAFARFARRMIEDLGYGDQLGDDPDAEDDEAQDDAEEAQEDEQDPDSTGEDDSEEQPEASPEQSQEDQQDSSEAEVSADEMADQEAGEEAEMPEGEAPQEPPAPAPVSDADPNYVIYSDAYDEEISAEDLADPAELERLRAYLDQQLDPLKGAVGRLANKLQRRLQAQQNRSWEFDKEEGVLDAGRLARVVANPTTPLSFKVEKDMEFRDTVVTLLIDNSGSMRGRPISIAAICADVLARTLERCSVKVEILGFTTRAWKGGQSREKWLADGRPQQPGRLNDLRHIIYKQADAPWRRSRDNLGLMMKEGLLKENIDGEALEWAHRRMVGRREARRILMVISDGAPVDDSTLSVNPANFLEKHLRDVIAMIEKRKAVELIAIGIGHDVTRYYQRAVTITDVDQLAGAMTEQLASLFDNDPRARARMVGIKRAG</sequence>
<dbReference type="EMBL" id="OBEA01000005">
    <property type="protein sequence ID" value="SNY54637.1"/>
    <property type="molecule type" value="Genomic_DNA"/>
</dbReference>
<dbReference type="NCBIfam" id="TIGR01651">
    <property type="entry name" value="CobT"/>
    <property type="match status" value="1"/>
</dbReference>
<feature type="domain" description="VWFA" evidence="3">
    <location>
        <begin position="404"/>
        <end position="607"/>
    </location>
</feature>
<evidence type="ECO:0000259" key="3">
    <source>
        <dbReference type="PROSITE" id="PS50234"/>
    </source>
</evidence>
<feature type="region of interest" description="Disordered" evidence="2">
    <location>
        <begin position="207"/>
        <end position="304"/>
    </location>
</feature>
<reference evidence="4 7" key="2">
    <citation type="journal article" date="2018" name="Int. J. Syst. Evol. Microbiol.">
        <title>Pseudooceanicola lipolyticus sp. nov., a marine alphaproteobacterium, reclassification of Oceanicola flagellatus as Pseudooceanicola flagellatus comb. nov. and emended description of the genus Pseudooceanicola.</title>
        <authorList>
            <person name="Huang M.-M."/>
            <person name="Guo L.-L."/>
            <person name="Wu Y.-H."/>
            <person name="Lai Q.-L."/>
            <person name="Shao Z.-Z."/>
            <person name="Wang C.-S."/>
            <person name="Wu M."/>
            <person name="Xu X.-W."/>
        </authorList>
    </citation>
    <scope>NUCLEOTIDE SEQUENCE [LARGE SCALE GENOMIC DNA]</scope>
    <source>
        <strain evidence="4 7">Ar-45</strain>
    </source>
</reference>
<dbReference type="EMBL" id="PGTD01000015">
    <property type="protein sequence ID" value="PJE29732.1"/>
    <property type="molecule type" value="Genomic_DNA"/>
</dbReference>
<protein>
    <recommendedName>
        <fullName evidence="1">Cobaltochelatase subunit CobT</fullName>
        <ecNumber evidence="1">6.6.1.2</ecNumber>
    </recommendedName>
</protein>
<dbReference type="CDD" id="cd01454">
    <property type="entry name" value="vWA_norD_type"/>
    <property type="match status" value="1"/>
</dbReference>
<dbReference type="GO" id="GO:0009236">
    <property type="term" value="P:cobalamin biosynthetic process"/>
    <property type="evidence" value="ECO:0007669"/>
    <property type="project" value="UniProtKB-UniRule"/>
</dbReference>
<feature type="compositionally biased region" description="Acidic residues" evidence="2">
    <location>
        <begin position="256"/>
        <end position="286"/>
    </location>
</feature>
<evidence type="ECO:0000313" key="4">
    <source>
        <dbReference type="EMBL" id="PJE29732.1"/>
    </source>
</evidence>
<dbReference type="InterPro" id="IPR036465">
    <property type="entry name" value="vWFA_dom_sf"/>
</dbReference>
<evidence type="ECO:0000256" key="1">
    <source>
        <dbReference type="NCBIfam" id="TIGR01651"/>
    </source>
</evidence>
<accession>A0A285J456</accession>
<evidence type="ECO:0000313" key="5">
    <source>
        <dbReference type="EMBL" id="SNY54637.1"/>
    </source>
</evidence>
<dbReference type="AlphaFoldDB" id="A0A285J456"/>
<name>A0A285J456_9RHOB</name>
<dbReference type="OrthoDB" id="9764783at2"/>
<organism evidence="5 6">
    <name type="scientific">Pseudooceanicola antarcticus</name>
    <dbReference type="NCBI Taxonomy" id="1247613"/>
    <lineage>
        <taxon>Bacteria</taxon>
        <taxon>Pseudomonadati</taxon>
        <taxon>Pseudomonadota</taxon>
        <taxon>Alphaproteobacteria</taxon>
        <taxon>Rhodobacterales</taxon>
        <taxon>Paracoccaceae</taxon>
        <taxon>Pseudooceanicola</taxon>
    </lineage>
</organism>
<dbReference type="PANTHER" id="PTHR41248">
    <property type="entry name" value="NORD PROTEIN"/>
    <property type="match status" value="1"/>
</dbReference>
<evidence type="ECO:0000256" key="2">
    <source>
        <dbReference type="SAM" id="MobiDB-lite"/>
    </source>
</evidence>
<dbReference type="Pfam" id="PF11775">
    <property type="entry name" value="CobT_C"/>
    <property type="match status" value="1"/>
</dbReference>
<dbReference type="SUPFAM" id="SSF53300">
    <property type="entry name" value="vWA-like"/>
    <property type="match status" value="1"/>
</dbReference>